<gene>
    <name evidence="8" type="ORF">DBT_1331</name>
</gene>
<evidence type="ECO:0000313" key="9">
    <source>
        <dbReference type="Proteomes" id="UP000093080"/>
    </source>
</evidence>
<evidence type="ECO:0000256" key="4">
    <source>
        <dbReference type="ARBA" id="ARBA00022679"/>
    </source>
</evidence>
<keyword evidence="9" id="KW-1185">Reference proteome</keyword>
<evidence type="ECO:0000256" key="1">
    <source>
        <dbReference type="ARBA" id="ARBA00000085"/>
    </source>
</evidence>
<sequence>MLNILKSYLNKAQKKETLLDITKTPSSHTLYKDLFLFLIEKTLHGVIVINKNKHIVHINKVAIELLKLPQNHDYWKGKSILEVIRSRSLLQHDPPLTFTFKTHWGETLSVDYKPFKFNDIDELTILLIQKKRTTEDPESILKGLSDAAHQFRTPLASIQGYAETLLEQKDIPEEKKEEFLALIIKNTERLTNIIKHILLLSRIRRGLSSDTIKNFDIIGLINEITELYENVKFMSDTDRLLVKGHPDLTQIALNSIIENAVQYGGEDQEVLLTIQESSEFVAINIIDHGPGIPLDSQKKIFNRFFRVKETKKLHPEGTGLGLSIAKEIALAQGGDITVESQWGKGSKFTFLIPRL</sequence>
<dbReference type="STRING" id="1156395.DBT_1331"/>
<evidence type="ECO:0000259" key="7">
    <source>
        <dbReference type="PROSITE" id="PS50109"/>
    </source>
</evidence>
<evidence type="ECO:0000256" key="2">
    <source>
        <dbReference type="ARBA" id="ARBA00012438"/>
    </source>
</evidence>
<comment type="caution">
    <text evidence="8">The sequence shown here is derived from an EMBL/GenBank/DDBJ whole genome shotgun (WGS) entry which is preliminary data.</text>
</comment>
<dbReference type="RefSeq" id="WP_067617939.1">
    <property type="nucleotide sequence ID" value="NZ_MAGO01000006.1"/>
</dbReference>
<evidence type="ECO:0000256" key="6">
    <source>
        <dbReference type="ARBA" id="ARBA00023012"/>
    </source>
</evidence>
<dbReference type="Proteomes" id="UP000093080">
    <property type="component" value="Unassembled WGS sequence"/>
</dbReference>
<dbReference type="SUPFAM" id="SSF47384">
    <property type="entry name" value="Homodimeric domain of signal transducing histidine kinase"/>
    <property type="match status" value="1"/>
</dbReference>
<keyword evidence="5 8" id="KW-0418">Kinase</keyword>
<protein>
    <recommendedName>
        <fullName evidence="2">histidine kinase</fullName>
        <ecNumber evidence="2">2.7.13.3</ecNumber>
    </recommendedName>
</protein>
<evidence type="ECO:0000313" key="8">
    <source>
        <dbReference type="EMBL" id="OCC15208.1"/>
    </source>
</evidence>
<dbReference type="CDD" id="cd00082">
    <property type="entry name" value="HisKA"/>
    <property type="match status" value="1"/>
</dbReference>
<name>A0A1B9F5I5_9BACT</name>
<dbReference type="AlphaFoldDB" id="A0A1B9F5I5"/>
<dbReference type="InterPro" id="IPR036097">
    <property type="entry name" value="HisK_dim/P_sf"/>
</dbReference>
<dbReference type="SUPFAM" id="SSF55874">
    <property type="entry name" value="ATPase domain of HSP90 chaperone/DNA topoisomerase II/histidine kinase"/>
    <property type="match status" value="1"/>
</dbReference>
<dbReference type="InterPro" id="IPR003594">
    <property type="entry name" value="HATPase_dom"/>
</dbReference>
<keyword evidence="6" id="KW-0902">Two-component regulatory system</keyword>
<dbReference type="InterPro" id="IPR036890">
    <property type="entry name" value="HATPase_C_sf"/>
</dbReference>
<dbReference type="OrthoDB" id="5416317at2"/>
<dbReference type="InterPro" id="IPR004358">
    <property type="entry name" value="Sig_transdc_His_kin-like_C"/>
</dbReference>
<accession>A0A1B9F5I5</accession>
<feature type="domain" description="Histidine kinase" evidence="7">
    <location>
        <begin position="146"/>
        <end position="355"/>
    </location>
</feature>
<evidence type="ECO:0000256" key="3">
    <source>
        <dbReference type="ARBA" id="ARBA00022553"/>
    </source>
</evidence>
<dbReference type="PRINTS" id="PR00344">
    <property type="entry name" value="BCTRLSENSOR"/>
</dbReference>
<reference evidence="8 9" key="1">
    <citation type="submission" date="2016-06" db="EMBL/GenBank/DDBJ databases">
        <title>Respiratory ammonification of nitrate coupled to the oxidation of elemental sulfur in deep-sea autotrophic thermophilic bacteria.</title>
        <authorList>
            <person name="Slobodkina G.B."/>
            <person name="Mardanov A.V."/>
            <person name="Ravin N.V."/>
            <person name="Frolova A.A."/>
            <person name="Viryasiv M.B."/>
            <person name="Chernyh N.A."/>
            <person name="Bonch-Osmolovskaya E.A."/>
            <person name="Slobodkin A.I."/>
        </authorList>
    </citation>
    <scope>NUCLEOTIDE SEQUENCE [LARGE SCALE GENOMIC DNA]</scope>
    <source>
        <strain evidence="8 9">S69</strain>
    </source>
</reference>
<dbReference type="GO" id="GO:0000155">
    <property type="term" value="F:phosphorelay sensor kinase activity"/>
    <property type="evidence" value="ECO:0007669"/>
    <property type="project" value="InterPro"/>
</dbReference>
<organism evidence="8 9">
    <name type="scientific">Dissulfuribacter thermophilus</name>
    <dbReference type="NCBI Taxonomy" id="1156395"/>
    <lineage>
        <taxon>Bacteria</taxon>
        <taxon>Pseudomonadati</taxon>
        <taxon>Thermodesulfobacteriota</taxon>
        <taxon>Dissulfuribacteria</taxon>
        <taxon>Dissulfuribacterales</taxon>
        <taxon>Dissulfuribacteraceae</taxon>
        <taxon>Dissulfuribacter</taxon>
    </lineage>
</organism>
<proteinExistence type="predicted"/>
<dbReference type="PROSITE" id="PS50109">
    <property type="entry name" value="HIS_KIN"/>
    <property type="match status" value="1"/>
</dbReference>
<dbReference type="PANTHER" id="PTHR43711:SF1">
    <property type="entry name" value="HISTIDINE KINASE 1"/>
    <property type="match status" value="1"/>
</dbReference>
<dbReference type="EMBL" id="MAGO01000006">
    <property type="protein sequence ID" value="OCC15208.1"/>
    <property type="molecule type" value="Genomic_DNA"/>
</dbReference>
<dbReference type="PANTHER" id="PTHR43711">
    <property type="entry name" value="TWO-COMPONENT HISTIDINE KINASE"/>
    <property type="match status" value="1"/>
</dbReference>
<dbReference type="Pfam" id="PF00512">
    <property type="entry name" value="HisKA"/>
    <property type="match status" value="1"/>
</dbReference>
<dbReference type="Pfam" id="PF02518">
    <property type="entry name" value="HATPase_c"/>
    <property type="match status" value="1"/>
</dbReference>
<dbReference type="Gene3D" id="3.30.565.10">
    <property type="entry name" value="Histidine kinase-like ATPase, C-terminal domain"/>
    <property type="match status" value="1"/>
</dbReference>
<dbReference type="Gene3D" id="1.10.287.130">
    <property type="match status" value="1"/>
</dbReference>
<dbReference type="SMART" id="SM00387">
    <property type="entry name" value="HATPase_c"/>
    <property type="match status" value="1"/>
</dbReference>
<dbReference type="InterPro" id="IPR005467">
    <property type="entry name" value="His_kinase_dom"/>
</dbReference>
<dbReference type="InterPro" id="IPR003661">
    <property type="entry name" value="HisK_dim/P_dom"/>
</dbReference>
<dbReference type="EC" id="2.7.13.3" evidence="2"/>
<keyword evidence="3" id="KW-0597">Phosphoprotein</keyword>
<comment type="catalytic activity">
    <reaction evidence="1">
        <text>ATP + protein L-histidine = ADP + protein N-phospho-L-histidine.</text>
        <dbReference type="EC" id="2.7.13.3"/>
    </reaction>
</comment>
<keyword evidence="4" id="KW-0808">Transferase</keyword>
<dbReference type="InterPro" id="IPR050736">
    <property type="entry name" value="Sensor_HK_Regulatory"/>
</dbReference>
<dbReference type="SMART" id="SM00388">
    <property type="entry name" value="HisKA"/>
    <property type="match status" value="1"/>
</dbReference>
<evidence type="ECO:0000256" key="5">
    <source>
        <dbReference type="ARBA" id="ARBA00022777"/>
    </source>
</evidence>